<comment type="caution">
    <text evidence="7">The sequence shown here is derived from an EMBL/GenBank/DDBJ whole genome shotgun (WGS) entry which is preliminary data.</text>
</comment>
<feature type="region of interest" description="Disordered" evidence="6">
    <location>
        <begin position="51"/>
        <end position="95"/>
    </location>
</feature>
<evidence type="ECO:0000256" key="4">
    <source>
        <dbReference type="ARBA" id="ARBA00023242"/>
    </source>
</evidence>
<dbReference type="FunFam" id="1.10.287.100:FF:000001">
    <property type="entry name" value="Transcription initiation factor IIA subunit"/>
    <property type="match status" value="1"/>
</dbReference>
<evidence type="ECO:0000256" key="1">
    <source>
        <dbReference type="ARBA" id="ARBA00004123"/>
    </source>
</evidence>
<dbReference type="InParanoid" id="A0A507AFL6"/>
<evidence type="ECO:0000313" key="7">
    <source>
        <dbReference type="EMBL" id="TPX08375.1"/>
    </source>
</evidence>
<comment type="similarity">
    <text evidence="2">Belongs to the TFIIA subunit 1 family.</text>
</comment>
<comment type="subcellular location">
    <subcellularLocation>
        <location evidence="1">Nucleus</location>
    </subcellularLocation>
</comment>
<dbReference type="SMART" id="SM01371">
    <property type="entry name" value="TFIIA"/>
    <property type="match status" value="1"/>
</dbReference>
<name>A0A507AFL6_9PEZI</name>
<feature type="compositionally biased region" description="Acidic residues" evidence="6">
    <location>
        <begin position="315"/>
        <end position="349"/>
    </location>
</feature>
<dbReference type="Gene3D" id="2.30.18.10">
    <property type="entry name" value="Transcription factor IIA (TFIIA), beta-barrel domain"/>
    <property type="match status" value="1"/>
</dbReference>
<feature type="compositionally biased region" description="Polar residues" evidence="6">
    <location>
        <begin position="226"/>
        <end position="241"/>
    </location>
</feature>
<dbReference type="PANTHER" id="PTHR12694">
    <property type="entry name" value="TRANSCRIPTION INITIATION FACTOR IIA SUBUNIT 1"/>
    <property type="match status" value="1"/>
</dbReference>
<evidence type="ECO:0000256" key="6">
    <source>
        <dbReference type="SAM" id="MobiDB-lite"/>
    </source>
</evidence>
<accession>A0A507AFL6</accession>
<evidence type="ECO:0000256" key="2">
    <source>
        <dbReference type="ARBA" id="ARBA00010059"/>
    </source>
</evidence>
<dbReference type="OrthoDB" id="6275927at2759"/>
<dbReference type="InterPro" id="IPR009088">
    <property type="entry name" value="TFIIA_b-brl"/>
</dbReference>
<dbReference type="GO" id="GO:0005672">
    <property type="term" value="C:transcription factor TFIIA complex"/>
    <property type="evidence" value="ECO:0007669"/>
    <property type="project" value="InterPro"/>
</dbReference>
<feature type="region of interest" description="Disordered" evidence="6">
    <location>
        <begin position="171"/>
        <end position="241"/>
    </location>
</feature>
<feature type="compositionally biased region" description="Low complexity" evidence="6">
    <location>
        <begin position="173"/>
        <end position="185"/>
    </location>
</feature>
<dbReference type="GO" id="GO:0006367">
    <property type="term" value="P:transcription initiation at RNA polymerase II promoter"/>
    <property type="evidence" value="ECO:0007669"/>
    <property type="project" value="InterPro"/>
</dbReference>
<sequence>MSNTAVGNVYSQIIEDVINSSRVDFEEQGVEVEVLDELRRGWQKKLSQSNVAQFPWDPKPEPVAAPPPAAAPAPAVPNYTQAQLSPPPNSPSLSLPNLPLPQNPQIKGEASAVKTEPAVKQEPGLQQAMPSNFPNAPVGGAAIAQARAMQQLQSAYGQRAAASINAMQNGMTQPQQQGVPGQPQQMARPGGPAQQPGNMNNQQYRAQLAAATAAQQRQAAQQHQQMNGANGTNGLPQSQLDGASDAVEGVLMRQDADGNPVELGRVEIDNMLHEQIAARAKRMEGGGLMLPLKQATKHRSAVSKRAGPSTSQVDGAEDGDDDELDEDAINSDLDDDEVGQEDEEDDDEAGQIMLCMYDKVQRVKNKWKCTLKDGVLTVNGKEYVFHKATGEYEW</sequence>
<proteinExistence type="inferred from homology"/>
<feature type="compositionally biased region" description="Low complexity" evidence="6">
    <location>
        <begin position="202"/>
        <end position="225"/>
    </location>
</feature>
<protein>
    <recommendedName>
        <fullName evidence="5">Transcription initiation factor IIA large subunit</fullName>
    </recommendedName>
</protein>
<feature type="region of interest" description="Disordered" evidence="6">
    <location>
        <begin position="294"/>
        <end position="349"/>
    </location>
</feature>
<dbReference type="FunCoup" id="A0A507AFL6">
    <property type="interactions" value="434"/>
</dbReference>
<dbReference type="RefSeq" id="XP_030990086.1">
    <property type="nucleotide sequence ID" value="XM_031132687.1"/>
</dbReference>
<dbReference type="FunFam" id="2.30.18.10:FF:000006">
    <property type="entry name" value="Transcription factor TFIIA complex subunit Toa1"/>
    <property type="match status" value="1"/>
</dbReference>
<evidence type="ECO:0000313" key="8">
    <source>
        <dbReference type="Proteomes" id="UP000319257"/>
    </source>
</evidence>
<keyword evidence="3" id="KW-0804">Transcription</keyword>
<evidence type="ECO:0000256" key="5">
    <source>
        <dbReference type="ARBA" id="ARBA00074154"/>
    </source>
</evidence>
<dbReference type="Gene3D" id="1.10.287.100">
    <property type="match status" value="1"/>
</dbReference>
<dbReference type="AlphaFoldDB" id="A0A507AFL6"/>
<dbReference type="EMBL" id="SKBQ01000079">
    <property type="protein sequence ID" value="TPX08375.1"/>
    <property type="molecule type" value="Genomic_DNA"/>
</dbReference>
<reference evidence="7 8" key="1">
    <citation type="submission" date="2019-06" db="EMBL/GenBank/DDBJ databases">
        <title>Draft genome sequence of the filamentous fungus Phialemoniopsis curvata isolated from diesel fuel.</title>
        <authorList>
            <person name="Varaljay V.A."/>
            <person name="Lyon W.J."/>
            <person name="Crouch A.L."/>
            <person name="Drake C.E."/>
            <person name="Hollomon J.M."/>
            <person name="Nadeau L.J."/>
            <person name="Nunn H.S."/>
            <person name="Stevenson B.S."/>
            <person name="Bojanowski C.L."/>
            <person name="Crookes-Goodson W.J."/>
        </authorList>
    </citation>
    <scope>NUCLEOTIDE SEQUENCE [LARGE SCALE GENOMIC DNA]</scope>
    <source>
        <strain evidence="7 8">D216</strain>
    </source>
</reference>
<feature type="compositionally biased region" description="Pro residues" evidence="6">
    <location>
        <begin position="61"/>
        <end position="75"/>
    </location>
</feature>
<dbReference type="Proteomes" id="UP000319257">
    <property type="component" value="Unassembled WGS sequence"/>
</dbReference>
<gene>
    <name evidence="7" type="ORF">E0L32_010105</name>
</gene>
<dbReference type="GeneID" id="41977552"/>
<organism evidence="7 8">
    <name type="scientific">Thyridium curvatum</name>
    <dbReference type="NCBI Taxonomy" id="1093900"/>
    <lineage>
        <taxon>Eukaryota</taxon>
        <taxon>Fungi</taxon>
        <taxon>Dikarya</taxon>
        <taxon>Ascomycota</taxon>
        <taxon>Pezizomycotina</taxon>
        <taxon>Sordariomycetes</taxon>
        <taxon>Sordariomycetidae</taxon>
        <taxon>Thyridiales</taxon>
        <taxon>Thyridiaceae</taxon>
        <taxon>Thyridium</taxon>
    </lineage>
</organism>
<keyword evidence="8" id="KW-1185">Reference proteome</keyword>
<evidence type="ECO:0000256" key="3">
    <source>
        <dbReference type="ARBA" id="ARBA00023163"/>
    </source>
</evidence>
<dbReference type="PANTHER" id="PTHR12694:SF8">
    <property type="entry name" value="TRANSCRIPTION INITIATION FACTOR IIA SUBUNIT 1"/>
    <property type="match status" value="1"/>
</dbReference>
<keyword evidence="4" id="KW-0539">Nucleus</keyword>
<dbReference type="SUPFAM" id="SSF50784">
    <property type="entry name" value="Transcription factor IIA (TFIIA), beta-barrel domain"/>
    <property type="match status" value="1"/>
</dbReference>
<dbReference type="SUPFAM" id="SSF47396">
    <property type="entry name" value="Transcription factor IIA (TFIIA), alpha-helical domain"/>
    <property type="match status" value="1"/>
</dbReference>
<dbReference type="InterPro" id="IPR004855">
    <property type="entry name" value="TFIIA_asu/bsu"/>
</dbReference>
<dbReference type="STRING" id="1093900.A0A507AFL6"/>
<dbReference type="Pfam" id="PF03153">
    <property type="entry name" value="TFIIA"/>
    <property type="match status" value="1"/>
</dbReference>
<dbReference type="CDD" id="cd07976">
    <property type="entry name" value="TFIIA_alpha_beta_like"/>
    <property type="match status" value="2"/>
</dbReference>